<dbReference type="Proteomes" id="UP000252255">
    <property type="component" value="Unassembled WGS sequence"/>
</dbReference>
<dbReference type="AlphaFoldDB" id="A0A367X240"/>
<dbReference type="EMBL" id="JPWI01000002">
    <property type="protein sequence ID" value="RCK47744.1"/>
    <property type="molecule type" value="Genomic_DNA"/>
</dbReference>
<dbReference type="InterPro" id="IPR010985">
    <property type="entry name" value="Ribbon_hlx_hlx"/>
</dbReference>
<proteinExistence type="predicted"/>
<dbReference type="OrthoDB" id="7364769at2"/>
<evidence type="ECO:0000313" key="2">
    <source>
        <dbReference type="Proteomes" id="UP000252255"/>
    </source>
</evidence>
<name>A0A367X240_9PROT</name>
<evidence type="ECO:0000313" key="1">
    <source>
        <dbReference type="EMBL" id="RCK47744.1"/>
    </source>
</evidence>
<dbReference type="RefSeq" id="WP_063089314.1">
    <property type="nucleotide sequence ID" value="NZ_JPWI01000002.1"/>
</dbReference>
<accession>A0A367X240</accession>
<dbReference type="GO" id="GO:0006355">
    <property type="term" value="P:regulation of DNA-templated transcription"/>
    <property type="evidence" value="ECO:0007669"/>
    <property type="project" value="InterPro"/>
</dbReference>
<organism evidence="1 2">
    <name type="scientific">Thalassospira profundimaris</name>
    <dbReference type="NCBI Taxonomy" id="502049"/>
    <lineage>
        <taxon>Bacteria</taxon>
        <taxon>Pseudomonadati</taxon>
        <taxon>Pseudomonadota</taxon>
        <taxon>Alphaproteobacteria</taxon>
        <taxon>Rhodospirillales</taxon>
        <taxon>Thalassospiraceae</taxon>
        <taxon>Thalassospira</taxon>
    </lineage>
</organism>
<dbReference type="Gene3D" id="1.10.1220.10">
    <property type="entry name" value="Met repressor-like"/>
    <property type="match status" value="1"/>
</dbReference>
<dbReference type="SUPFAM" id="SSF47598">
    <property type="entry name" value="Ribbon-helix-helix"/>
    <property type="match status" value="1"/>
</dbReference>
<comment type="caution">
    <text evidence="1">The sequence shown here is derived from an EMBL/GenBank/DDBJ whole genome shotgun (WGS) entry which is preliminary data.</text>
</comment>
<sequence>MATNKRRLLVTLPDEESKYLDDLSSQLRLSRSEVLRRLLMNSPFPNARDFEAAQAVLDLLQVNADLARLGNLLKLALDEPLSADLLRKFDELTVSISSTRDELKDVVRKIDRTIGRGAK</sequence>
<dbReference type="InterPro" id="IPR013321">
    <property type="entry name" value="Arc_rbn_hlx_hlx"/>
</dbReference>
<protein>
    <recommendedName>
        <fullName evidence="3">Conjugal transfer protein TraJ</fullName>
    </recommendedName>
</protein>
<gene>
    <name evidence="1" type="ORF">TH30_04605</name>
</gene>
<evidence type="ECO:0008006" key="3">
    <source>
        <dbReference type="Google" id="ProtNLM"/>
    </source>
</evidence>
<reference evidence="1 2" key="1">
    <citation type="submission" date="2014-07" db="EMBL/GenBank/DDBJ databases">
        <title>Draft genome sequence of Thalassospira profundimaris PR54-5.</title>
        <authorList>
            <person name="Lai Q."/>
            <person name="Shao Z."/>
        </authorList>
    </citation>
    <scope>NUCLEOTIDE SEQUENCE [LARGE SCALE GENOMIC DNA]</scope>
    <source>
        <strain evidence="1 2">PR54-5</strain>
    </source>
</reference>